<keyword evidence="3" id="KW-1185">Reference proteome</keyword>
<protein>
    <submittedName>
        <fullName evidence="2">Winged helix-turn-helix domain-containing protein</fullName>
    </submittedName>
</protein>
<comment type="caution">
    <text evidence="2">The sequence shown here is derived from an EMBL/GenBank/DDBJ whole genome shotgun (WGS) entry which is preliminary data.</text>
</comment>
<dbReference type="Proteomes" id="UP001612915">
    <property type="component" value="Unassembled WGS sequence"/>
</dbReference>
<dbReference type="InterPro" id="IPR027395">
    <property type="entry name" value="WH_DNA-bd_dom"/>
</dbReference>
<feature type="domain" description="HTH marR-type" evidence="1">
    <location>
        <begin position="17"/>
        <end position="111"/>
    </location>
</feature>
<dbReference type="InterPro" id="IPR011991">
    <property type="entry name" value="ArsR-like_HTH"/>
</dbReference>
<evidence type="ECO:0000313" key="2">
    <source>
        <dbReference type="EMBL" id="MFI7589134.1"/>
    </source>
</evidence>
<dbReference type="RefSeq" id="WP_398283520.1">
    <property type="nucleotide sequence ID" value="NZ_JBITLV010000006.1"/>
</dbReference>
<dbReference type="PANTHER" id="PTHR37318:SF1">
    <property type="entry name" value="BSL7504 PROTEIN"/>
    <property type="match status" value="1"/>
</dbReference>
<organism evidence="2 3">
    <name type="scientific">Spongisporangium articulatum</name>
    <dbReference type="NCBI Taxonomy" id="3362603"/>
    <lineage>
        <taxon>Bacteria</taxon>
        <taxon>Bacillati</taxon>
        <taxon>Actinomycetota</taxon>
        <taxon>Actinomycetes</taxon>
        <taxon>Kineosporiales</taxon>
        <taxon>Kineosporiaceae</taxon>
        <taxon>Spongisporangium</taxon>
    </lineage>
</organism>
<dbReference type="Gene3D" id="1.10.10.10">
    <property type="entry name" value="Winged helix-like DNA-binding domain superfamily/Winged helix DNA-binding domain"/>
    <property type="match status" value="1"/>
</dbReference>
<evidence type="ECO:0000259" key="1">
    <source>
        <dbReference type="SMART" id="SM00347"/>
    </source>
</evidence>
<dbReference type="CDD" id="cd00090">
    <property type="entry name" value="HTH_ARSR"/>
    <property type="match status" value="1"/>
</dbReference>
<name>A0ABW8AS15_9ACTN</name>
<reference evidence="2 3" key="1">
    <citation type="submission" date="2024-10" db="EMBL/GenBank/DDBJ databases">
        <title>The Natural Products Discovery Center: Release of the First 8490 Sequenced Strains for Exploring Actinobacteria Biosynthetic Diversity.</title>
        <authorList>
            <person name="Kalkreuter E."/>
            <person name="Kautsar S.A."/>
            <person name="Yang D."/>
            <person name="Bader C.D."/>
            <person name="Teijaro C.N."/>
            <person name="Fluegel L."/>
            <person name="Davis C.M."/>
            <person name="Simpson J.R."/>
            <person name="Lauterbach L."/>
            <person name="Steele A.D."/>
            <person name="Gui C."/>
            <person name="Meng S."/>
            <person name="Li G."/>
            <person name="Viehrig K."/>
            <person name="Ye F."/>
            <person name="Su P."/>
            <person name="Kiefer A.F."/>
            <person name="Nichols A."/>
            <person name="Cepeda A.J."/>
            <person name="Yan W."/>
            <person name="Fan B."/>
            <person name="Jiang Y."/>
            <person name="Adhikari A."/>
            <person name="Zheng C.-J."/>
            <person name="Schuster L."/>
            <person name="Cowan T.M."/>
            <person name="Smanski M.J."/>
            <person name="Chevrette M.G."/>
            <person name="De Carvalho L.P.S."/>
            <person name="Shen B."/>
        </authorList>
    </citation>
    <scope>NUCLEOTIDE SEQUENCE [LARGE SCALE GENOMIC DNA]</scope>
    <source>
        <strain evidence="2 3">NPDC049639</strain>
    </source>
</reference>
<evidence type="ECO:0000313" key="3">
    <source>
        <dbReference type="Proteomes" id="UP001612915"/>
    </source>
</evidence>
<dbReference type="PANTHER" id="PTHR37318">
    <property type="entry name" value="BSL7504 PROTEIN"/>
    <property type="match status" value="1"/>
</dbReference>
<dbReference type="Pfam" id="PF13601">
    <property type="entry name" value="HTH_34"/>
    <property type="match status" value="1"/>
</dbReference>
<gene>
    <name evidence="2" type="ORF">ACIB24_18885</name>
</gene>
<dbReference type="SUPFAM" id="SSF46785">
    <property type="entry name" value="Winged helix' DNA-binding domain"/>
    <property type="match status" value="1"/>
</dbReference>
<dbReference type="InterPro" id="IPR036390">
    <property type="entry name" value="WH_DNA-bd_sf"/>
</dbReference>
<accession>A0ABW8AS15</accession>
<sequence>MPETEPAHPAHPALGFEEVVHQRARLAVLAVLAEAGEADFGFLKSTLGLTDGNLGRHLAVLAEAGLVRQRKDTEGRRPRTWVTITGQGRSALAAELAGMRALLARLDPHGG</sequence>
<dbReference type="EMBL" id="JBITLV010000006">
    <property type="protein sequence ID" value="MFI7589134.1"/>
    <property type="molecule type" value="Genomic_DNA"/>
</dbReference>
<dbReference type="InterPro" id="IPR000835">
    <property type="entry name" value="HTH_MarR-typ"/>
</dbReference>
<dbReference type="InterPro" id="IPR036388">
    <property type="entry name" value="WH-like_DNA-bd_sf"/>
</dbReference>
<proteinExistence type="predicted"/>
<dbReference type="SMART" id="SM00347">
    <property type="entry name" value="HTH_MARR"/>
    <property type="match status" value="1"/>
</dbReference>